<feature type="compositionally biased region" description="Polar residues" evidence="1">
    <location>
        <begin position="761"/>
        <end position="784"/>
    </location>
</feature>
<dbReference type="EMBL" id="JAPQKO010000005">
    <property type="protein sequence ID" value="KAJ5162202.1"/>
    <property type="molecule type" value="Genomic_DNA"/>
</dbReference>
<protein>
    <recommendedName>
        <fullName evidence="4">Myb-like domain-containing protein</fullName>
    </recommendedName>
</protein>
<evidence type="ECO:0000313" key="2">
    <source>
        <dbReference type="EMBL" id="KAJ5162202.1"/>
    </source>
</evidence>
<feature type="compositionally biased region" description="Polar residues" evidence="1">
    <location>
        <begin position="16"/>
        <end position="30"/>
    </location>
</feature>
<feature type="region of interest" description="Disordered" evidence="1">
    <location>
        <begin position="1"/>
        <end position="83"/>
    </location>
</feature>
<feature type="compositionally biased region" description="Basic and acidic residues" evidence="1">
    <location>
        <begin position="703"/>
        <end position="713"/>
    </location>
</feature>
<organism evidence="2 3">
    <name type="scientific">Penicillium capsulatum</name>
    <dbReference type="NCBI Taxonomy" id="69766"/>
    <lineage>
        <taxon>Eukaryota</taxon>
        <taxon>Fungi</taxon>
        <taxon>Dikarya</taxon>
        <taxon>Ascomycota</taxon>
        <taxon>Pezizomycotina</taxon>
        <taxon>Eurotiomycetes</taxon>
        <taxon>Eurotiomycetidae</taxon>
        <taxon>Eurotiales</taxon>
        <taxon>Aspergillaceae</taxon>
        <taxon>Penicillium</taxon>
    </lineage>
</organism>
<dbReference type="AlphaFoldDB" id="A0A9W9I055"/>
<reference evidence="2" key="2">
    <citation type="journal article" date="2023" name="IMA Fungus">
        <title>Comparative genomic study of the Penicillium genus elucidates a diverse pangenome and 15 lateral gene transfer events.</title>
        <authorList>
            <person name="Petersen C."/>
            <person name="Sorensen T."/>
            <person name="Nielsen M.R."/>
            <person name="Sondergaard T.E."/>
            <person name="Sorensen J.L."/>
            <person name="Fitzpatrick D.A."/>
            <person name="Frisvad J.C."/>
            <person name="Nielsen K.L."/>
        </authorList>
    </citation>
    <scope>NUCLEOTIDE SEQUENCE</scope>
    <source>
        <strain evidence="2">IBT 21917</strain>
    </source>
</reference>
<name>A0A9W9I055_9EURO</name>
<sequence>MARVTRSQSRERESPGIQNEGTKSAGNQKVPSDRLPTVTEESPQTPRRKNSKAAVVPESPGNHEGHSALSGPTVVHHASESEDELDLSEMVEMLPYTQHAARRLLDLLISNNSDPMSIFNAAKHARDADIKRVKRHSKELLGRMKSLSQQTFIDVAHLKREIPSIDSKAGVQSWSPTPALYLANCARLSLEILLGSVGSDSLSEAIRTLDFEFPAPFMDQITDGAHPISVGMSDTEKVTFELALEIRTQFFIMELERRQAEPDLSPRSLLKEVFYDEIALERDASDLDSGLLRGFNLTGAFKDENGCLPERFQDDAAERIRELEVELFDDDESLNIQGLRAAFSWKRFALRTAGFLHQREKEIRRDLQVQDPIDEVIESVIEEIERRKDPNWVNPANRRDSVAPWTANRSSRQPSVPVSRAPSREQPVEQTPERRDKRAVHRDSATPSKLTDQDSRAMPPPPRRDLLTDQGPHGLAQGREATLPSDSVTSTPERQRESTAGSQPSPVRKSTEPSTTSAISSRPAVKNSQRRKSAKQYLNVRSISAVTRRSEPAGEQDLSHLGSQYKRQDPGVPDADIVKSPSNAHGGRELPDEIPQPQDTTIVDPEPAQSSWQGQTHRKPRRWFDVPQPSSWNIKPPSSAPALNPQPINMGFERTQEVTESTDSAQPTRRTLYDRQSNAQRISPIGDSESPDPERPPQQAKDPVSRKRGHEEVAESDDEFESTSRDDADIAHRRAQKPHQERRVRPRSEARAETEDAANLQLESSLNASSQNQVVAAPPSSTQGHLLPLAPPSPPAQAASSPRGESAQRNVHGPNQATVVETGKRWWTPERDERLISLIGKYGPKWADILRADLLCASTDGGSKFSSRAEADKTKFQVIMKDRARVLKHKFRREGKPFPENFDLVCG</sequence>
<gene>
    <name evidence="2" type="ORF">N7492_007594</name>
</gene>
<dbReference type="Proteomes" id="UP001146351">
    <property type="component" value="Unassembled WGS sequence"/>
</dbReference>
<feature type="compositionally biased region" description="Basic and acidic residues" evidence="1">
    <location>
        <begin position="422"/>
        <end position="444"/>
    </location>
</feature>
<feature type="compositionally biased region" description="Polar residues" evidence="1">
    <location>
        <begin position="658"/>
        <end position="681"/>
    </location>
</feature>
<feature type="compositionally biased region" description="Polar residues" evidence="1">
    <location>
        <begin position="484"/>
        <end position="505"/>
    </location>
</feature>
<reference evidence="2" key="1">
    <citation type="submission" date="2022-11" db="EMBL/GenBank/DDBJ databases">
        <authorList>
            <person name="Petersen C."/>
        </authorList>
    </citation>
    <scope>NUCLEOTIDE SEQUENCE</scope>
    <source>
        <strain evidence="2">IBT 21917</strain>
    </source>
</reference>
<dbReference type="OrthoDB" id="5398572at2759"/>
<evidence type="ECO:0000313" key="3">
    <source>
        <dbReference type="Proteomes" id="UP001146351"/>
    </source>
</evidence>
<comment type="caution">
    <text evidence="2">The sequence shown here is derived from an EMBL/GenBank/DDBJ whole genome shotgun (WGS) entry which is preliminary data.</text>
</comment>
<feature type="compositionally biased region" description="Polar residues" evidence="1">
    <location>
        <begin position="807"/>
        <end position="816"/>
    </location>
</feature>
<accession>A0A9W9I055</accession>
<proteinExistence type="predicted"/>
<feature type="compositionally biased region" description="Low complexity" evidence="1">
    <location>
        <begin position="409"/>
        <end position="421"/>
    </location>
</feature>
<keyword evidence="3" id="KW-1185">Reference proteome</keyword>
<feature type="region of interest" description="Disordered" evidence="1">
    <location>
        <begin position="391"/>
        <end position="816"/>
    </location>
</feature>
<feature type="compositionally biased region" description="Basic and acidic residues" evidence="1">
    <location>
        <begin position="722"/>
        <end position="754"/>
    </location>
</feature>
<evidence type="ECO:0000256" key="1">
    <source>
        <dbReference type="SAM" id="MobiDB-lite"/>
    </source>
</evidence>
<evidence type="ECO:0008006" key="4">
    <source>
        <dbReference type="Google" id="ProtNLM"/>
    </source>
</evidence>
<dbReference type="Gene3D" id="1.10.10.60">
    <property type="entry name" value="Homeodomain-like"/>
    <property type="match status" value="1"/>
</dbReference>